<dbReference type="InterPro" id="IPR000550">
    <property type="entry name" value="Hppk"/>
</dbReference>
<comment type="similarity">
    <text evidence="2">Belongs to the HPPK family.</text>
</comment>
<evidence type="ECO:0000256" key="6">
    <source>
        <dbReference type="ARBA" id="ARBA00022741"/>
    </source>
</evidence>
<keyword evidence="6" id="KW-0547">Nucleotide-binding</keyword>
<dbReference type="Pfam" id="PF01288">
    <property type="entry name" value="HPPK"/>
    <property type="match status" value="1"/>
</dbReference>
<accession>A0AAW3ZM26</accession>
<evidence type="ECO:0000256" key="8">
    <source>
        <dbReference type="ARBA" id="ARBA00022840"/>
    </source>
</evidence>
<dbReference type="Proteomes" id="UP000613768">
    <property type="component" value="Unassembled WGS sequence"/>
</dbReference>
<dbReference type="GO" id="GO:0016301">
    <property type="term" value="F:kinase activity"/>
    <property type="evidence" value="ECO:0007669"/>
    <property type="project" value="UniProtKB-KW"/>
</dbReference>
<dbReference type="AlphaFoldDB" id="A0AAW3ZM26"/>
<proteinExistence type="inferred from homology"/>
<keyword evidence="9" id="KW-0289">Folate biosynthesis</keyword>
<keyword evidence="8" id="KW-0067">ATP-binding</keyword>
<dbReference type="SUPFAM" id="SSF55083">
    <property type="entry name" value="6-hydroxymethyl-7,8-dihydropterin pyrophosphokinase, HPPK"/>
    <property type="match status" value="1"/>
</dbReference>
<evidence type="ECO:0000256" key="1">
    <source>
        <dbReference type="ARBA" id="ARBA00005051"/>
    </source>
</evidence>
<gene>
    <name evidence="14" type="primary">folK</name>
    <name evidence="14" type="ORF">IFO71_08105</name>
</gene>
<evidence type="ECO:0000313" key="14">
    <source>
        <dbReference type="EMBL" id="MBD8525704.1"/>
    </source>
</evidence>
<dbReference type="EMBL" id="JACYTR010000011">
    <property type="protein sequence ID" value="MBD8525704.1"/>
    <property type="molecule type" value="Genomic_DNA"/>
</dbReference>
<comment type="pathway">
    <text evidence="1">Cofactor biosynthesis; tetrahydrofolate biosynthesis; 2-amino-4-hydroxy-6-hydroxymethyl-7,8-dihydropteridine diphosphate from 7,8-dihydroneopterin triphosphate: step 4/4.</text>
</comment>
<evidence type="ECO:0000256" key="10">
    <source>
        <dbReference type="ARBA" id="ARBA00029409"/>
    </source>
</evidence>
<dbReference type="NCBIfam" id="TIGR01498">
    <property type="entry name" value="folK"/>
    <property type="match status" value="1"/>
</dbReference>
<comment type="function">
    <text evidence="10">Catalyzes the transfer of pyrophosphate from adenosine triphosphate (ATP) to 6-hydroxymethyl-7,8-dihydropterin, an enzymatic step in folate biosynthesis pathway.</text>
</comment>
<organism evidence="14 15">
    <name type="scientific">Pseudomarimonas arenosa</name>
    <dbReference type="NCBI Taxonomy" id="2774145"/>
    <lineage>
        <taxon>Bacteria</taxon>
        <taxon>Pseudomonadati</taxon>
        <taxon>Pseudomonadota</taxon>
        <taxon>Gammaproteobacteria</taxon>
        <taxon>Lysobacterales</taxon>
        <taxon>Lysobacteraceae</taxon>
        <taxon>Pseudomarimonas</taxon>
    </lineage>
</organism>
<comment type="caution">
    <text evidence="14">The sequence shown here is derived from an EMBL/GenBank/DDBJ whole genome shotgun (WGS) entry which is preliminary data.</text>
</comment>
<reference evidence="14 15" key="1">
    <citation type="submission" date="2020-09" db="EMBL/GenBank/DDBJ databases">
        <title>Pseudoxanthomonas sp. CAU 1598 isolated from sand of Yaerae Beach.</title>
        <authorList>
            <person name="Kim W."/>
        </authorList>
    </citation>
    <scope>NUCLEOTIDE SEQUENCE [LARGE SCALE GENOMIC DNA]</scope>
    <source>
        <strain evidence="14 15">CAU 1598</strain>
    </source>
</reference>
<dbReference type="PANTHER" id="PTHR43071">
    <property type="entry name" value="2-AMINO-4-HYDROXY-6-HYDROXYMETHYLDIHYDROPTERIDINE PYROPHOSPHOKINASE"/>
    <property type="match status" value="1"/>
</dbReference>
<feature type="domain" description="7,8-dihydro-6-hydroxymethylpterin-pyrophosphokinase" evidence="13">
    <location>
        <begin position="6"/>
        <end position="130"/>
    </location>
</feature>
<evidence type="ECO:0000256" key="12">
    <source>
        <dbReference type="ARBA" id="ARBA00033413"/>
    </source>
</evidence>
<evidence type="ECO:0000256" key="3">
    <source>
        <dbReference type="ARBA" id="ARBA00013253"/>
    </source>
</evidence>
<keyword evidence="15" id="KW-1185">Reference proteome</keyword>
<dbReference type="PANTHER" id="PTHR43071:SF1">
    <property type="entry name" value="2-AMINO-4-HYDROXY-6-HYDROXYMETHYLDIHYDROPTERIDINE PYROPHOSPHOKINASE"/>
    <property type="match status" value="1"/>
</dbReference>
<sequence length="162" mass="18185">MTEVLLSLGSNIEPKRHLDLAVAELRQQFPGLRVSGYYRTVAVGFDGEDFLNAAVAIDTEMPALQLNAWLHALEDRHGRRRDGPRFSSRTLDIDIVYYGDQVLSGPHNLQIPREDVRHAFVLAPLAEIAPDFVDPERRLTLAAMWQQHPAFETVLPQCANSA</sequence>
<dbReference type="CDD" id="cd00483">
    <property type="entry name" value="HPPK"/>
    <property type="match status" value="1"/>
</dbReference>
<dbReference type="GO" id="GO:0005524">
    <property type="term" value="F:ATP binding"/>
    <property type="evidence" value="ECO:0007669"/>
    <property type="project" value="UniProtKB-KW"/>
</dbReference>
<protein>
    <recommendedName>
        <fullName evidence="4">2-amino-4-hydroxy-6-hydroxymethyldihydropteridine pyrophosphokinase</fullName>
        <ecNumber evidence="3">2.7.6.3</ecNumber>
    </recommendedName>
    <alternativeName>
        <fullName evidence="11">6-hydroxymethyl-7,8-dihydropterin pyrophosphokinase</fullName>
    </alternativeName>
    <alternativeName>
        <fullName evidence="12">7,8-dihydro-6-hydroxymethylpterin-pyrophosphokinase</fullName>
    </alternativeName>
</protein>
<dbReference type="GO" id="GO:0003848">
    <property type="term" value="F:2-amino-4-hydroxy-6-hydroxymethyldihydropteridine diphosphokinase activity"/>
    <property type="evidence" value="ECO:0007669"/>
    <property type="project" value="UniProtKB-EC"/>
</dbReference>
<dbReference type="EC" id="2.7.6.3" evidence="3"/>
<evidence type="ECO:0000313" key="15">
    <source>
        <dbReference type="Proteomes" id="UP000613768"/>
    </source>
</evidence>
<dbReference type="RefSeq" id="WP_192029048.1">
    <property type="nucleotide sequence ID" value="NZ_JACYTR010000011.1"/>
</dbReference>
<keyword evidence="5 14" id="KW-0808">Transferase</keyword>
<evidence type="ECO:0000256" key="11">
    <source>
        <dbReference type="ARBA" id="ARBA00029766"/>
    </source>
</evidence>
<dbReference type="Gene3D" id="3.30.70.560">
    <property type="entry name" value="7,8-Dihydro-6-hydroxymethylpterin-pyrophosphokinase HPPK"/>
    <property type="match status" value="1"/>
</dbReference>
<evidence type="ECO:0000256" key="9">
    <source>
        <dbReference type="ARBA" id="ARBA00022909"/>
    </source>
</evidence>
<dbReference type="GO" id="GO:0046656">
    <property type="term" value="P:folic acid biosynthetic process"/>
    <property type="evidence" value="ECO:0007669"/>
    <property type="project" value="UniProtKB-KW"/>
</dbReference>
<evidence type="ECO:0000256" key="4">
    <source>
        <dbReference type="ARBA" id="ARBA00016218"/>
    </source>
</evidence>
<evidence type="ECO:0000256" key="7">
    <source>
        <dbReference type="ARBA" id="ARBA00022777"/>
    </source>
</evidence>
<name>A0AAW3ZM26_9GAMM</name>
<keyword evidence="7" id="KW-0418">Kinase</keyword>
<dbReference type="InterPro" id="IPR035907">
    <property type="entry name" value="Hppk_sf"/>
</dbReference>
<evidence type="ECO:0000256" key="2">
    <source>
        <dbReference type="ARBA" id="ARBA00005810"/>
    </source>
</evidence>
<evidence type="ECO:0000259" key="13">
    <source>
        <dbReference type="Pfam" id="PF01288"/>
    </source>
</evidence>
<evidence type="ECO:0000256" key="5">
    <source>
        <dbReference type="ARBA" id="ARBA00022679"/>
    </source>
</evidence>